<gene>
    <name evidence="2" type="ORF">Cboi02_000398400</name>
</gene>
<dbReference type="Proteomes" id="UP001165120">
    <property type="component" value="Unassembled WGS sequence"/>
</dbReference>
<comment type="caution">
    <text evidence="2">The sequence shown here is derived from an EMBL/GenBank/DDBJ whole genome shotgun (WGS) entry which is preliminary data.</text>
</comment>
<dbReference type="AlphaFoldDB" id="A0A9W6T5D4"/>
<keyword evidence="1" id="KW-1133">Transmembrane helix</keyword>
<feature type="transmembrane region" description="Helical" evidence="1">
    <location>
        <begin position="99"/>
        <end position="116"/>
    </location>
</feature>
<reference evidence="2" key="1">
    <citation type="submission" date="2023-04" db="EMBL/GenBank/DDBJ databases">
        <title>Candida boidinii NBRC 10035.</title>
        <authorList>
            <person name="Ichikawa N."/>
            <person name="Sato H."/>
            <person name="Tonouchi N."/>
        </authorList>
    </citation>
    <scope>NUCLEOTIDE SEQUENCE</scope>
    <source>
        <strain evidence="2">NBRC 10035</strain>
    </source>
</reference>
<keyword evidence="1" id="KW-0812">Transmembrane</keyword>
<organism evidence="2 3">
    <name type="scientific">Candida boidinii</name>
    <name type="common">Yeast</name>
    <dbReference type="NCBI Taxonomy" id="5477"/>
    <lineage>
        <taxon>Eukaryota</taxon>
        <taxon>Fungi</taxon>
        <taxon>Dikarya</taxon>
        <taxon>Ascomycota</taxon>
        <taxon>Saccharomycotina</taxon>
        <taxon>Pichiomycetes</taxon>
        <taxon>Pichiales</taxon>
        <taxon>Pichiaceae</taxon>
        <taxon>Ogataea</taxon>
        <taxon>Ogataea/Candida clade</taxon>
    </lineage>
</organism>
<protein>
    <submittedName>
        <fullName evidence="2">Unnamed protein product</fullName>
    </submittedName>
</protein>
<accession>A0A9W6T5D4</accession>
<evidence type="ECO:0000313" key="2">
    <source>
        <dbReference type="EMBL" id="GME73298.1"/>
    </source>
</evidence>
<name>A0A9W6T5D4_CANBO</name>
<proteinExistence type="predicted"/>
<keyword evidence="3" id="KW-1185">Reference proteome</keyword>
<evidence type="ECO:0000256" key="1">
    <source>
        <dbReference type="SAM" id="Phobius"/>
    </source>
</evidence>
<evidence type="ECO:0000313" key="3">
    <source>
        <dbReference type="Proteomes" id="UP001165120"/>
    </source>
</evidence>
<dbReference type="EMBL" id="BSXN01001496">
    <property type="protein sequence ID" value="GME73298.1"/>
    <property type="molecule type" value="Genomic_DNA"/>
</dbReference>
<sequence>MLWSILSYALNDYKSVASQISLTGSAKGSFKDTSNYSQVLLDYFIRLNEILKKEQDDLNQGNKSIFSMFSGLFFSFIRYLKTTWFVITNSSFVNEISGILLFFCIFLSPLILVFIVEHFRYVYLGVSTNETLKWEYIKDLLGFHVLFKLEPVQRKGFPHRSNDSDKNTVYLIAQRTESDPYRFARLRDIDEIIKVETFINNKLVSVNSWEDLQNIYDDGFFNNFKNRFFPKKL</sequence>
<keyword evidence="1" id="KW-0472">Membrane</keyword>
<feature type="transmembrane region" description="Helical" evidence="1">
    <location>
        <begin position="65"/>
        <end position="87"/>
    </location>
</feature>